<dbReference type="InterPro" id="IPR013786">
    <property type="entry name" value="AcylCoA_DH/ox_N"/>
</dbReference>
<sequence length="403" mass="43643">MSSSPSPSPADPFDEDFGDLTPAVQALAASLAATAAARDRAGGTALAERQLLRQSGLLTLAIPSAFGGQQAAWPLIFRILRRLAQADSSLAHLFGFQHLQVASVLLFGSQEQQARYLGQAVEHRWFWGNAVNARDTRLTATRTPQGLEIDGIKGFCSGASDSDVLNVSVTLGPEPTDRVFAVVPTSRAGIRVHDDWDNMGQRQTDSGSVSFERVQIAHDEVLGPPGVASSPRATLRNLIGQIVLTEIYLGNALGALREAIGYLRTQTQPWPMAGVTRSEDDRMLQLRAGEMWSSLRAATALSNLANERFQQAWERGNELTAGERAALAVEVASARTQAGRVALQVTSQIFELVGARGTAARHGFDRYWRNVRVHTLHDPLDYRHQSIGAWLLAGEAPNPYGYG</sequence>
<keyword evidence="4" id="KW-0547">Nucleotide-binding</keyword>
<keyword evidence="2" id="KW-0285">Flavoprotein</keyword>
<dbReference type="Gene3D" id="2.40.110.10">
    <property type="entry name" value="Butyryl-CoA Dehydrogenase, subunit A, domain 2"/>
    <property type="match status" value="1"/>
</dbReference>
<evidence type="ECO:0000256" key="1">
    <source>
        <dbReference type="ARBA" id="ARBA00004496"/>
    </source>
</evidence>
<evidence type="ECO:0000256" key="4">
    <source>
        <dbReference type="ARBA" id="ARBA00022741"/>
    </source>
</evidence>
<name>A0A431TR14_9BURK</name>
<evidence type="ECO:0000256" key="10">
    <source>
        <dbReference type="ARBA" id="ARBA00034345"/>
    </source>
</evidence>
<evidence type="ECO:0000259" key="14">
    <source>
        <dbReference type="Pfam" id="PF02770"/>
    </source>
</evidence>
<organism evidence="17 18">
    <name type="scientific">Variovorax gossypii</name>
    <dbReference type="NCBI Taxonomy" id="1679495"/>
    <lineage>
        <taxon>Bacteria</taxon>
        <taxon>Pseudomonadati</taxon>
        <taxon>Pseudomonadota</taxon>
        <taxon>Betaproteobacteria</taxon>
        <taxon>Burkholderiales</taxon>
        <taxon>Comamonadaceae</taxon>
        <taxon>Variovorax</taxon>
    </lineage>
</organism>
<evidence type="ECO:0000256" key="6">
    <source>
        <dbReference type="ARBA" id="ARBA00023033"/>
    </source>
</evidence>
<feature type="domain" description="Acyl-CoA oxidase/dehydrogenase middle" evidence="14">
    <location>
        <begin position="136"/>
        <end position="214"/>
    </location>
</feature>
<keyword evidence="5" id="KW-0560">Oxidoreductase</keyword>
<proteinExistence type="inferred from homology"/>
<comment type="catalytic activity">
    <reaction evidence="12">
        <text>dibenzothiophene 5-oxide + FMNH2 + O2 = dibenzothiophene 5,5-dioxide + FMN + H2O + H(+)</text>
        <dbReference type="Rhea" id="RHEA:49080"/>
        <dbReference type="ChEBI" id="CHEBI:15377"/>
        <dbReference type="ChEBI" id="CHEBI:15378"/>
        <dbReference type="ChEBI" id="CHEBI:15379"/>
        <dbReference type="ChEBI" id="CHEBI:23683"/>
        <dbReference type="ChEBI" id="CHEBI:57618"/>
        <dbReference type="ChEBI" id="CHEBI:58210"/>
        <dbReference type="ChEBI" id="CHEBI:90356"/>
    </reaction>
</comment>
<dbReference type="AlphaFoldDB" id="A0A431TR14"/>
<dbReference type="PANTHER" id="PTHR43884">
    <property type="entry name" value="ACYL-COA DEHYDROGENASE"/>
    <property type="match status" value="1"/>
</dbReference>
<dbReference type="GO" id="GO:0004497">
    <property type="term" value="F:monooxygenase activity"/>
    <property type="evidence" value="ECO:0007669"/>
    <property type="project" value="UniProtKB-KW"/>
</dbReference>
<evidence type="ECO:0000313" key="17">
    <source>
        <dbReference type="EMBL" id="RTQ36631.1"/>
    </source>
</evidence>
<accession>A0A431TR14</accession>
<dbReference type="InterPro" id="IPR037069">
    <property type="entry name" value="AcylCoA_DH/ox_N_sf"/>
</dbReference>
<evidence type="ECO:0000256" key="11">
    <source>
        <dbReference type="ARBA" id="ARBA00047859"/>
    </source>
</evidence>
<dbReference type="InterPro" id="IPR013107">
    <property type="entry name" value="Acyl-CoA_DH_C"/>
</dbReference>
<dbReference type="PIRSF" id="PIRSF016578">
    <property type="entry name" value="HsaA"/>
    <property type="match status" value="1"/>
</dbReference>
<comment type="pathway">
    <text evidence="7">Sulfur metabolism; dibenzothiophene degradation.</text>
</comment>
<keyword evidence="18" id="KW-1185">Reference proteome</keyword>
<dbReference type="Gene3D" id="1.10.540.10">
    <property type="entry name" value="Acyl-CoA dehydrogenase/oxidase, N-terminal domain"/>
    <property type="match status" value="1"/>
</dbReference>
<evidence type="ECO:0000256" key="13">
    <source>
        <dbReference type="ARBA" id="ARBA00049456"/>
    </source>
</evidence>
<comment type="catalytic activity">
    <reaction evidence="11">
        <text>dibenzothiophene + FMNH2 + O2 = dibenzothiophene 5-oxide + FMN + H2O + H(+)</text>
        <dbReference type="Rhea" id="RHEA:49076"/>
        <dbReference type="ChEBI" id="CHEBI:15377"/>
        <dbReference type="ChEBI" id="CHEBI:15378"/>
        <dbReference type="ChEBI" id="CHEBI:15379"/>
        <dbReference type="ChEBI" id="CHEBI:23681"/>
        <dbReference type="ChEBI" id="CHEBI:23683"/>
        <dbReference type="ChEBI" id="CHEBI:57618"/>
        <dbReference type="ChEBI" id="CHEBI:58210"/>
    </reaction>
</comment>
<dbReference type="PANTHER" id="PTHR43884:SF12">
    <property type="entry name" value="ISOVALERYL-COA DEHYDROGENASE, MITOCHONDRIAL-RELATED"/>
    <property type="match status" value="1"/>
</dbReference>
<evidence type="ECO:0000256" key="3">
    <source>
        <dbReference type="ARBA" id="ARBA00022643"/>
    </source>
</evidence>
<evidence type="ECO:0000256" key="9">
    <source>
        <dbReference type="ARBA" id="ARBA00034328"/>
    </source>
</evidence>
<evidence type="ECO:0000256" key="5">
    <source>
        <dbReference type="ARBA" id="ARBA00023002"/>
    </source>
</evidence>
<comment type="caution">
    <text evidence="17">The sequence shown here is derived from an EMBL/GenBank/DDBJ whole genome shotgun (WGS) entry which is preliminary data.</text>
</comment>
<evidence type="ECO:0000259" key="15">
    <source>
        <dbReference type="Pfam" id="PF02771"/>
    </source>
</evidence>
<gene>
    <name evidence="17" type="ORF">EJP69_02490</name>
</gene>
<dbReference type="RefSeq" id="WP_126468609.1">
    <property type="nucleotide sequence ID" value="NZ_RXOE01000001.1"/>
</dbReference>
<dbReference type="InterPro" id="IPR046373">
    <property type="entry name" value="Acyl-CoA_Oxase/DH_mid-dom_sf"/>
</dbReference>
<dbReference type="Pfam" id="PF02771">
    <property type="entry name" value="Acyl-CoA_dh_N"/>
    <property type="match status" value="1"/>
</dbReference>
<feature type="domain" description="Acyl-CoA dehydrogenase/oxidase N-terminal" evidence="15">
    <location>
        <begin position="27"/>
        <end position="121"/>
    </location>
</feature>
<dbReference type="GO" id="GO:0006552">
    <property type="term" value="P:L-leucine catabolic process"/>
    <property type="evidence" value="ECO:0007669"/>
    <property type="project" value="TreeGrafter"/>
</dbReference>
<dbReference type="GO" id="GO:0050660">
    <property type="term" value="F:flavin adenine dinucleotide binding"/>
    <property type="evidence" value="ECO:0007669"/>
    <property type="project" value="InterPro"/>
</dbReference>
<evidence type="ECO:0000256" key="12">
    <source>
        <dbReference type="ARBA" id="ARBA00048445"/>
    </source>
</evidence>
<dbReference type="GO" id="GO:0008470">
    <property type="term" value="F:3-methylbutanoyl-CoA dehydrogenase activity"/>
    <property type="evidence" value="ECO:0007669"/>
    <property type="project" value="TreeGrafter"/>
</dbReference>
<evidence type="ECO:0000256" key="2">
    <source>
        <dbReference type="ARBA" id="ARBA00022630"/>
    </source>
</evidence>
<dbReference type="GO" id="GO:0005737">
    <property type="term" value="C:cytoplasm"/>
    <property type="evidence" value="ECO:0007669"/>
    <property type="project" value="UniProtKB-SubCell"/>
</dbReference>
<keyword evidence="6 17" id="KW-0503">Monooxygenase</keyword>
<comment type="similarity">
    <text evidence="8">Belongs to the DszC flavin monooxygenase family.</text>
</comment>
<reference evidence="17 18" key="1">
    <citation type="submission" date="2018-12" db="EMBL/GenBank/DDBJ databases">
        <title>The genome of Variovorax gossypii DSM 100435.</title>
        <authorList>
            <person name="Gao J."/>
            <person name="Sun J."/>
        </authorList>
    </citation>
    <scope>NUCLEOTIDE SEQUENCE [LARGE SCALE GENOMIC DNA]</scope>
    <source>
        <strain evidence="17 18">DSM 100435</strain>
    </source>
</reference>
<dbReference type="Gene3D" id="1.20.140.10">
    <property type="entry name" value="Butyryl-CoA Dehydrogenase, subunit A, domain 3"/>
    <property type="match status" value="1"/>
</dbReference>
<dbReference type="EMBL" id="RXOE01000001">
    <property type="protein sequence ID" value="RTQ36631.1"/>
    <property type="molecule type" value="Genomic_DNA"/>
</dbReference>
<evidence type="ECO:0000256" key="7">
    <source>
        <dbReference type="ARBA" id="ARBA00034307"/>
    </source>
</evidence>
<dbReference type="SUPFAM" id="SSF47203">
    <property type="entry name" value="Acyl-CoA dehydrogenase C-terminal domain-like"/>
    <property type="match status" value="1"/>
</dbReference>
<evidence type="ECO:0000259" key="16">
    <source>
        <dbReference type="Pfam" id="PF08028"/>
    </source>
</evidence>
<dbReference type="Pfam" id="PF08028">
    <property type="entry name" value="Acyl-CoA_dh_2"/>
    <property type="match status" value="1"/>
</dbReference>
<comment type="catalytic activity">
    <reaction evidence="13">
        <text>dibenzothiophene + 2 FMNH2 + 2 O2 = dibenzothiophene 5,5-dioxide + 2 FMN + 2 H2O + 2 H(+)</text>
        <dbReference type="Rhea" id="RHEA:49072"/>
        <dbReference type="ChEBI" id="CHEBI:15377"/>
        <dbReference type="ChEBI" id="CHEBI:15378"/>
        <dbReference type="ChEBI" id="CHEBI:15379"/>
        <dbReference type="ChEBI" id="CHEBI:23681"/>
        <dbReference type="ChEBI" id="CHEBI:57618"/>
        <dbReference type="ChEBI" id="CHEBI:58210"/>
        <dbReference type="ChEBI" id="CHEBI:90356"/>
        <dbReference type="EC" id="1.14.14.21"/>
    </reaction>
</comment>
<dbReference type="SUPFAM" id="SSF56645">
    <property type="entry name" value="Acyl-CoA dehydrogenase NM domain-like"/>
    <property type="match status" value="1"/>
</dbReference>
<evidence type="ECO:0000256" key="8">
    <source>
        <dbReference type="ARBA" id="ARBA00034317"/>
    </source>
</evidence>
<dbReference type="Proteomes" id="UP000267418">
    <property type="component" value="Unassembled WGS sequence"/>
</dbReference>
<dbReference type="OrthoDB" id="571684at2"/>
<dbReference type="InterPro" id="IPR006091">
    <property type="entry name" value="Acyl-CoA_Oxase/DH_mid-dom"/>
</dbReference>
<comment type="subcellular location">
    <subcellularLocation>
        <location evidence="1">Cytoplasm</location>
    </subcellularLocation>
</comment>
<dbReference type="InterPro" id="IPR009100">
    <property type="entry name" value="AcylCoA_DH/oxidase_NM_dom_sf"/>
</dbReference>
<protein>
    <recommendedName>
        <fullName evidence="10">Dibenzothiophene monooxygenase</fullName>
        <ecNumber evidence="9">1.14.14.21</ecNumber>
    </recommendedName>
</protein>
<dbReference type="EC" id="1.14.14.21" evidence="9"/>
<keyword evidence="3" id="KW-0288">FMN</keyword>
<evidence type="ECO:0000313" key="18">
    <source>
        <dbReference type="Proteomes" id="UP000267418"/>
    </source>
</evidence>
<feature type="domain" description="Acyl-CoA dehydrogenase C-terminal" evidence="16">
    <location>
        <begin position="246"/>
        <end position="378"/>
    </location>
</feature>
<dbReference type="Pfam" id="PF02770">
    <property type="entry name" value="Acyl-CoA_dh_M"/>
    <property type="match status" value="1"/>
</dbReference>
<dbReference type="InterPro" id="IPR036250">
    <property type="entry name" value="AcylCo_DH-like_C"/>
</dbReference>